<dbReference type="AlphaFoldDB" id="A0A8B7PGV9"/>
<proteinExistence type="predicted"/>
<dbReference type="KEGG" id="hazt:108680262"/>
<organism evidence="3 4">
    <name type="scientific">Hyalella azteca</name>
    <name type="common">Amphipod</name>
    <dbReference type="NCBI Taxonomy" id="294128"/>
    <lineage>
        <taxon>Eukaryota</taxon>
        <taxon>Metazoa</taxon>
        <taxon>Ecdysozoa</taxon>
        <taxon>Arthropoda</taxon>
        <taxon>Crustacea</taxon>
        <taxon>Multicrustacea</taxon>
        <taxon>Malacostraca</taxon>
        <taxon>Eumalacostraca</taxon>
        <taxon>Peracarida</taxon>
        <taxon>Amphipoda</taxon>
        <taxon>Senticaudata</taxon>
        <taxon>Talitrida</taxon>
        <taxon>Talitroidea</taxon>
        <taxon>Hyalellidae</taxon>
        <taxon>Hyalella</taxon>
    </lineage>
</organism>
<feature type="region of interest" description="Disordered" evidence="1">
    <location>
        <begin position="128"/>
        <end position="220"/>
    </location>
</feature>
<name>A0A8B7PGV9_HYAAZ</name>
<dbReference type="InterPro" id="IPR041588">
    <property type="entry name" value="Integrase_H2C2"/>
</dbReference>
<reference evidence="4" key="1">
    <citation type="submission" date="2025-08" db="UniProtKB">
        <authorList>
            <consortium name="RefSeq"/>
        </authorList>
    </citation>
    <scope>IDENTIFICATION</scope>
    <source>
        <tissue evidence="4">Whole organism</tissue>
    </source>
</reference>
<evidence type="ECO:0000259" key="2">
    <source>
        <dbReference type="Pfam" id="PF17921"/>
    </source>
</evidence>
<dbReference type="Pfam" id="PF17921">
    <property type="entry name" value="Integrase_H2C2"/>
    <property type="match status" value="1"/>
</dbReference>
<gene>
    <name evidence="4" type="primary">LOC108680262</name>
</gene>
<keyword evidence="3" id="KW-1185">Reference proteome</keyword>
<dbReference type="Gene3D" id="1.10.340.70">
    <property type="match status" value="1"/>
</dbReference>
<sequence>MDEETYNSFMEYLQNEQYPAHTKYYLKATEKMNRRNWRLKCNKYFLRDGKLWHRQGSTELQVVCGAAAANKIIAHIHNEHQKPGCCKGINRTREILTKRFFWKGMSSDVGKYIAEECGMCSPQTRRAKSKQSVLPEQQSMLPEQQSVLPEQQSWLPEQQSMVPEQQSIVPEQQSMVPEQQSWLPEQQSMVPERQTMNTEQQSSLPEQQTCCQSTASVPSE</sequence>
<feature type="domain" description="Integrase zinc-binding" evidence="2">
    <location>
        <begin position="70"/>
        <end position="115"/>
    </location>
</feature>
<dbReference type="Proteomes" id="UP000694843">
    <property type="component" value="Unplaced"/>
</dbReference>
<dbReference type="OrthoDB" id="413122at2759"/>
<protein>
    <submittedName>
        <fullName evidence="4">Titin isoform X1</fullName>
    </submittedName>
</protein>
<evidence type="ECO:0000313" key="3">
    <source>
        <dbReference type="Proteomes" id="UP000694843"/>
    </source>
</evidence>
<evidence type="ECO:0000313" key="4">
    <source>
        <dbReference type="RefSeq" id="XP_018024546.1"/>
    </source>
</evidence>
<feature type="compositionally biased region" description="Polar residues" evidence="1">
    <location>
        <begin position="130"/>
        <end position="220"/>
    </location>
</feature>
<dbReference type="GeneID" id="108680262"/>
<accession>A0A8B7PGV9</accession>
<evidence type="ECO:0000256" key="1">
    <source>
        <dbReference type="SAM" id="MobiDB-lite"/>
    </source>
</evidence>
<dbReference type="RefSeq" id="XP_018024546.1">
    <property type="nucleotide sequence ID" value="XM_018169057.2"/>
</dbReference>